<protein>
    <recommendedName>
        <fullName evidence="4">Scaffolding protein</fullName>
    </recommendedName>
</protein>
<reference evidence="2 3" key="1">
    <citation type="submission" date="2019-02" db="EMBL/GenBank/DDBJ databases">
        <title>The Batch Genome Submission of Acinetobacter spp. strains.</title>
        <authorList>
            <person name="Qin J."/>
            <person name="Hu Y."/>
            <person name="Ye H."/>
            <person name="Wei L."/>
            <person name="Feng Y."/>
            <person name="Zong Z."/>
        </authorList>
    </citation>
    <scope>NUCLEOTIDE SEQUENCE [LARGE SCALE GENOMIC DNA]</scope>
    <source>
        <strain evidence="2 3">WCHAW060049</strain>
    </source>
</reference>
<feature type="compositionally biased region" description="Basic and acidic residues" evidence="1">
    <location>
        <begin position="45"/>
        <end position="62"/>
    </location>
</feature>
<feature type="region of interest" description="Disordered" evidence="1">
    <location>
        <begin position="224"/>
        <end position="268"/>
    </location>
</feature>
<evidence type="ECO:0008006" key="4">
    <source>
        <dbReference type="Google" id="ProtNLM"/>
    </source>
</evidence>
<evidence type="ECO:0000256" key="1">
    <source>
        <dbReference type="SAM" id="MobiDB-lite"/>
    </source>
</evidence>
<gene>
    <name evidence="2" type="ORF">EXU28_07540</name>
</gene>
<feature type="compositionally biased region" description="Pro residues" evidence="1">
    <location>
        <begin position="228"/>
        <end position="240"/>
    </location>
</feature>
<proteinExistence type="predicted"/>
<feature type="region of interest" description="Disordered" evidence="1">
    <location>
        <begin position="1"/>
        <end position="62"/>
    </location>
</feature>
<keyword evidence="3" id="KW-1185">Reference proteome</keyword>
<dbReference type="EMBL" id="SGSQ01000009">
    <property type="protein sequence ID" value="RZG47032.1"/>
    <property type="molecule type" value="Genomic_DNA"/>
</dbReference>
<evidence type="ECO:0000313" key="3">
    <source>
        <dbReference type="Proteomes" id="UP000293863"/>
    </source>
</evidence>
<comment type="caution">
    <text evidence="2">The sequence shown here is derived from an EMBL/GenBank/DDBJ whole genome shotgun (WGS) entry which is preliminary data.</text>
</comment>
<sequence>MDNNDQSTENTEQTTTPIETEQVEQEQRGSGQTSVELTEEQQAEATKKDEEEKAERHQKAVDARFAKLTWEKNEALRKAQALSEKYASQENQSLVEPQLHDFNSIEDYASALSKFQQNKAEQDQNSRFEQQRNEQLRQAQAIKLDTAEAEFQKSHSDYAQVVGSMITLSGGQFSEQLSSAMFELGDDAPAVMYEIGKDPVNFVDLLNMSPMHQLMKLGEVRASLKNNPKPPKIPNAPAPVNPIQGKANTKKDPYKGSDDEFLRSRGLA</sequence>
<dbReference type="AlphaFoldDB" id="A0A4Q7ALA6"/>
<organism evidence="2 3">
    <name type="scientific">Acinetobacter wuhouensis</name>
    <dbReference type="NCBI Taxonomy" id="1879050"/>
    <lineage>
        <taxon>Bacteria</taxon>
        <taxon>Pseudomonadati</taxon>
        <taxon>Pseudomonadota</taxon>
        <taxon>Gammaproteobacteria</taxon>
        <taxon>Moraxellales</taxon>
        <taxon>Moraxellaceae</taxon>
        <taxon>Acinetobacter</taxon>
    </lineage>
</organism>
<accession>A0A4Q7ALA6</accession>
<feature type="compositionally biased region" description="Basic and acidic residues" evidence="1">
    <location>
        <begin position="249"/>
        <end position="268"/>
    </location>
</feature>
<dbReference type="Proteomes" id="UP000293863">
    <property type="component" value="Unassembled WGS sequence"/>
</dbReference>
<feature type="compositionally biased region" description="Low complexity" evidence="1">
    <location>
        <begin position="1"/>
        <end position="20"/>
    </location>
</feature>
<evidence type="ECO:0000313" key="2">
    <source>
        <dbReference type="EMBL" id="RZG47032.1"/>
    </source>
</evidence>
<dbReference type="RefSeq" id="WP_130168406.1">
    <property type="nucleotide sequence ID" value="NZ_SGSQ01000009.1"/>
</dbReference>
<name>A0A4Q7ALA6_9GAMM</name>